<evidence type="ECO:0000313" key="1">
    <source>
        <dbReference type="EMBL" id="DAE28300.1"/>
    </source>
</evidence>
<reference evidence="1" key="1">
    <citation type="journal article" date="2021" name="Proc. Natl. Acad. Sci. U.S.A.">
        <title>A Catalog of Tens of Thousands of Viruses from Human Metagenomes Reveals Hidden Associations with Chronic Diseases.</title>
        <authorList>
            <person name="Tisza M.J."/>
            <person name="Buck C.B."/>
        </authorList>
    </citation>
    <scope>NUCLEOTIDE SEQUENCE</scope>
    <source>
        <strain evidence="1">CtRTq15</strain>
    </source>
</reference>
<name>A0A8S5RBF1_9VIRU</name>
<organism evidence="1">
    <name type="scientific">virus sp. ctRTq15</name>
    <dbReference type="NCBI Taxonomy" id="2828253"/>
    <lineage>
        <taxon>Viruses</taxon>
    </lineage>
</organism>
<proteinExistence type="predicted"/>
<protein>
    <submittedName>
        <fullName evidence="1">Uncharacterized protein</fullName>
    </submittedName>
</protein>
<dbReference type="EMBL" id="BK059084">
    <property type="protein sequence ID" value="DAE28300.1"/>
    <property type="molecule type" value="Genomic_DNA"/>
</dbReference>
<accession>A0A8S5RBF1</accession>
<sequence>MTKKLCIITMSKANFINMYNPYRKASSFNYGGAFTM</sequence>